<gene>
    <name evidence="1" type="ORF">ARMGADRAFT_339751</name>
</gene>
<accession>A0A2H3DD05</accession>
<dbReference type="Proteomes" id="UP000217790">
    <property type="component" value="Unassembled WGS sequence"/>
</dbReference>
<organism evidence="1 2">
    <name type="scientific">Armillaria gallica</name>
    <name type="common">Bulbous honey fungus</name>
    <name type="synonym">Armillaria bulbosa</name>
    <dbReference type="NCBI Taxonomy" id="47427"/>
    <lineage>
        <taxon>Eukaryota</taxon>
        <taxon>Fungi</taxon>
        <taxon>Dikarya</taxon>
        <taxon>Basidiomycota</taxon>
        <taxon>Agaricomycotina</taxon>
        <taxon>Agaricomycetes</taxon>
        <taxon>Agaricomycetidae</taxon>
        <taxon>Agaricales</taxon>
        <taxon>Marasmiineae</taxon>
        <taxon>Physalacriaceae</taxon>
        <taxon>Armillaria</taxon>
    </lineage>
</organism>
<keyword evidence="2" id="KW-1185">Reference proteome</keyword>
<dbReference type="InParanoid" id="A0A2H3DD05"/>
<reference evidence="2" key="1">
    <citation type="journal article" date="2017" name="Nat. Ecol. Evol.">
        <title>Genome expansion and lineage-specific genetic innovations in the forest pathogenic fungi Armillaria.</title>
        <authorList>
            <person name="Sipos G."/>
            <person name="Prasanna A.N."/>
            <person name="Walter M.C."/>
            <person name="O'Connor E."/>
            <person name="Balint B."/>
            <person name="Krizsan K."/>
            <person name="Kiss B."/>
            <person name="Hess J."/>
            <person name="Varga T."/>
            <person name="Slot J."/>
            <person name="Riley R."/>
            <person name="Boka B."/>
            <person name="Rigling D."/>
            <person name="Barry K."/>
            <person name="Lee J."/>
            <person name="Mihaltcheva S."/>
            <person name="LaButti K."/>
            <person name="Lipzen A."/>
            <person name="Waldron R."/>
            <person name="Moloney N.M."/>
            <person name="Sperisen C."/>
            <person name="Kredics L."/>
            <person name="Vagvoelgyi C."/>
            <person name="Patrignani A."/>
            <person name="Fitzpatrick D."/>
            <person name="Nagy I."/>
            <person name="Doyle S."/>
            <person name="Anderson J.B."/>
            <person name="Grigoriev I.V."/>
            <person name="Gueldener U."/>
            <person name="Muensterkoetter M."/>
            <person name="Nagy L.G."/>
        </authorList>
    </citation>
    <scope>NUCLEOTIDE SEQUENCE [LARGE SCALE GENOMIC DNA]</scope>
    <source>
        <strain evidence="2">Ar21-2</strain>
    </source>
</reference>
<protein>
    <submittedName>
        <fullName evidence="1">Uncharacterized protein</fullName>
    </submittedName>
</protein>
<name>A0A2H3DD05_ARMGA</name>
<evidence type="ECO:0000313" key="1">
    <source>
        <dbReference type="EMBL" id="PBK89312.1"/>
    </source>
</evidence>
<proteinExistence type="predicted"/>
<sequence length="168" mass="19067">MQNIGRIICPGPTSTRVFWHCVVIWHALLAKNIIRHSATTKITRTVSPSMSIPAIMLTGTRKSNKTQHSPNTADFYVAVTSLSGRLIGLVAGGGTGIYGYETFHRRRGQGIPQEAGRVRTRRGVTYRCLRDHCPLCCCTLRTVIVSDTRTESRWTYRRRKRQDWDQVH</sequence>
<evidence type="ECO:0000313" key="2">
    <source>
        <dbReference type="Proteomes" id="UP000217790"/>
    </source>
</evidence>
<dbReference type="AlphaFoldDB" id="A0A2H3DD05"/>
<dbReference type="EMBL" id="KZ293669">
    <property type="protein sequence ID" value="PBK89312.1"/>
    <property type="molecule type" value="Genomic_DNA"/>
</dbReference>